<keyword evidence="2" id="KW-1185">Reference proteome</keyword>
<proteinExistence type="predicted"/>
<name>A0A1Y0I7A3_9GAMM</name>
<sequence length="254" mass="30261">MWRNGMRIALKDREPLLDISVFSGYFDQLRELLFQTYEIDYSDAVYSVDVLIEFFKLKKETPESFLILPQIADWAWHEFIVDTKNYHQFCDQYFGYYLDHVKAEKNSDTEVLLIEKYNATKQVFNALSELRFDEEFWVDCGWKSPEYRFREVPNYESAVECEELGDDKSSIDLFWIKDRLIERFGWSGPVSDQAIDQYKAFLSRKTMGGSVLRSSYCDFVWREHILWTERYRSDCQALFGSYFHRPSLGITHGS</sequence>
<reference evidence="1 2" key="1">
    <citation type="submission" date="2017-05" db="EMBL/GenBank/DDBJ databases">
        <title>Genomic insights into alkan degradation activity of Oleiphilus messinensis.</title>
        <authorList>
            <person name="Kozyavkin S.A."/>
            <person name="Slesarev A.I."/>
            <person name="Golyshin P.N."/>
            <person name="Korzhenkov A."/>
            <person name="Golyshina O.N."/>
            <person name="Toshchakov S.V."/>
        </authorList>
    </citation>
    <scope>NUCLEOTIDE SEQUENCE [LARGE SCALE GENOMIC DNA]</scope>
    <source>
        <strain evidence="1 2">ME102</strain>
    </source>
</reference>
<protein>
    <submittedName>
        <fullName evidence="1">Uncharacterized protein</fullName>
    </submittedName>
</protein>
<organism evidence="1 2">
    <name type="scientific">Oleiphilus messinensis</name>
    <dbReference type="NCBI Taxonomy" id="141451"/>
    <lineage>
        <taxon>Bacteria</taxon>
        <taxon>Pseudomonadati</taxon>
        <taxon>Pseudomonadota</taxon>
        <taxon>Gammaproteobacteria</taxon>
        <taxon>Oceanospirillales</taxon>
        <taxon>Oleiphilaceae</taxon>
        <taxon>Oleiphilus</taxon>
    </lineage>
</organism>
<dbReference type="Proteomes" id="UP000196027">
    <property type="component" value="Chromosome"/>
</dbReference>
<gene>
    <name evidence="1" type="ORF">OLMES_1581</name>
</gene>
<dbReference type="AlphaFoldDB" id="A0A1Y0I7A3"/>
<evidence type="ECO:0000313" key="2">
    <source>
        <dbReference type="Proteomes" id="UP000196027"/>
    </source>
</evidence>
<accession>A0A1Y0I7A3</accession>
<dbReference type="KEGG" id="ome:OLMES_1581"/>
<evidence type="ECO:0000313" key="1">
    <source>
        <dbReference type="EMBL" id="ARU55656.1"/>
    </source>
</evidence>
<dbReference type="EMBL" id="CP021425">
    <property type="protein sequence ID" value="ARU55656.1"/>
    <property type="molecule type" value="Genomic_DNA"/>
</dbReference>